<feature type="region of interest" description="Disordered" evidence="1">
    <location>
        <begin position="245"/>
        <end position="267"/>
    </location>
</feature>
<evidence type="ECO:0000256" key="2">
    <source>
        <dbReference type="SAM" id="SignalP"/>
    </source>
</evidence>
<name>A0A9P4LWE9_9PEZI</name>
<keyword evidence="4" id="KW-1185">Reference proteome</keyword>
<dbReference type="PANTHER" id="PTHR35204:SF1">
    <property type="entry name" value="ENTEROTOXIN"/>
    <property type="match status" value="1"/>
</dbReference>
<reference evidence="3" key="1">
    <citation type="journal article" date="2020" name="Stud. Mycol.">
        <title>101 Dothideomycetes genomes: a test case for predicting lifestyles and emergence of pathogens.</title>
        <authorList>
            <person name="Haridas S."/>
            <person name="Albert R."/>
            <person name="Binder M."/>
            <person name="Bloem J."/>
            <person name="Labutti K."/>
            <person name="Salamov A."/>
            <person name="Andreopoulos B."/>
            <person name="Baker S."/>
            <person name="Barry K."/>
            <person name="Bills G."/>
            <person name="Bluhm B."/>
            <person name="Cannon C."/>
            <person name="Castanera R."/>
            <person name="Culley D."/>
            <person name="Daum C."/>
            <person name="Ezra D."/>
            <person name="Gonzalez J."/>
            <person name="Henrissat B."/>
            <person name="Kuo A."/>
            <person name="Liang C."/>
            <person name="Lipzen A."/>
            <person name="Lutzoni F."/>
            <person name="Magnuson J."/>
            <person name="Mondo S."/>
            <person name="Nolan M."/>
            <person name="Ohm R."/>
            <person name="Pangilinan J."/>
            <person name="Park H.-J."/>
            <person name="Ramirez L."/>
            <person name="Alfaro M."/>
            <person name="Sun H."/>
            <person name="Tritt A."/>
            <person name="Yoshinaga Y."/>
            <person name="Zwiers L.-H."/>
            <person name="Turgeon B."/>
            <person name="Goodwin S."/>
            <person name="Spatafora J."/>
            <person name="Crous P."/>
            <person name="Grigoriev I."/>
        </authorList>
    </citation>
    <scope>NUCLEOTIDE SEQUENCE</scope>
    <source>
        <strain evidence="3">CBS 121410</strain>
    </source>
</reference>
<sequence length="647" mass="71979">MKWSLLLPLLSLASFSSSSSSQPQQPISLSASTPFLNFSSPAPYIFSSIYGLLQQWPNSFFPNGHTIAACEIPRHTVLYHGRHDAELPPSPEWLSFDVEMAYAIMGSLPDSHMLTYRTARPVKALYFDGMSANLMSPGIEAQMTFLYGDSKSKGPPDFGGWNPLEDEYFRAQGLCRWVKEKGLGGKGWGFEGIVRMNAAFELIWCDFDSPSLQLVSNLNVSVPRIETRDQDRERKTDDRKRDFGRTSLIGSLDAPEGPHGPGMTDRSEPFRDFANWGWFTAAARHYGFSGMGLGRGESRAKVDTCSLFTFYDPALEGQNIARIEEERKSLNISETGTWIRPDGTHAKQIALEQLMRRRRPHRTNHVSKADGTVMRAAVEGRLRIALNSSSCSGIDWQLTGHEILITYASGLRNLLGLLSQSHAQKPGNWSSLRAWFASIRVQTHWFLIPYFEYPPQPYTKTSLKQAFHPQSPYATAALLRCKSQYSISDPENTLAHGERLLSWATDEVLTGICTAIVHVGMGVEYEWLSAFNKDDDPRDDDGDDFDGPSLLRAAKKWQDAIEELMAWLGWVDQWTGCHGPCAADELCYIPMWPATGRSGGAGRGGGPPSRRPGKGDGEPTRSGEGGWGDEEKSLWEPVCVNMSSFPS</sequence>
<dbReference type="OrthoDB" id="10261782at2759"/>
<organism evidence="3 4">
    <name type="scientific">Saccharata proteae CBS 121410</name>
    <dbReference type="NCBI Taxonomy" id="1314787"/>
    <lineage>
        <taxon>Eukaryota</taxon>
        <taxon>Fungi</taxon>
        <taxon>Dikarya</taxon>
        <taxon>Ascomycota</taxon>
        <taxon>Pezizomycotina</taxon>
        <taxon>Dothideomycetes</taxon>
        <taxon>Dothideomycetes incertae sedis</taxon>
        <taxon>Botryosphaeriales</taxon>
        <taxon>Saccharataceae</taxon>
        <taxon>Saccharata</taxon>
    </lineage>
</organism>
<proteinExistence type="predicted"/>
<keyword evidence="2" id="KW-0732">Signal</keyword>
<dbReference type="PANTHER" id="PTHR35204">
    <property type="entry name" value="YALI0A21131P"/>
    <property type="match status" value="1"/>
</dbReference>
<feature type="region of interest" description="Disordered" evidence="1">
    <location>
        <begin position="598"/>
        <end position="647"/>
    </location>
</feature>
<evidence type="ECO:0000313" key="3">
    <source>
        <dbReference type="EMBL" id="KAF2086987.1"/>
    </source>
</evidence>
<feature type="signal peptide" evidence="2">
    <location>
        <begin position="1"/>
        <end position="21"/>
    </location>
</feature>
<accession>A0A9P4LWE9</accession>
<evidence type="ECO:0000256" key="1">
    <source>
        <dbReference type="SAM" id="MobiDB-lite"/>
    </source>
</evidence>
<feature type="compositionally biased region" description="Gly residues" evidence="1">
    <location>
        <begin position="598"/>
        <end position="607"/>
    </location>
</feature>
<evidence type="ECO:0000313" key="4">
    <source>
        <dbReference type="Proteomes" id="UP000799776"/>
    </source>
</evidence>
<dbReference type="InterPro" id="IPR038921">
    <property type="entry name" value="YOR389W-like"/>
</dbReference>
<feature type="chain" id="PRO_5040120628" evidence="2">
    <location>
        <begin position="22"/>
        <end position="647"/>
    </location>
</feature>
<dbReference type="AlphaFoldDB" id="A0A9P4LWE9"/>
<dbReference type="Proteomes" id="UP000799776">
    <property type="component" value="Unassembled WGS sequence"/>
</dbReference>
<protein>
    <submittedName>
        <fullName evidence="3">Uncharacterized protein</fullName>
    </submittedName>
</protein>
<gene>
    <name evidence="3" type="ORF">K490DRAFT_42965</name>
</gene>
<comment type="caution">
    <text evidence="3">The sequence shown here is derived from an EMBL/GenBank/DDBJ whole genome shotgun (WGS) entry which is preliminary data.</text>
</comment>
<dbReference type="EMBL" id="ML978722">
    <property type="protein sequence ID" value="KAF2086987.1"/>
    <property type="molecule type" value="Genomic_DNA"/>
</dbReference>